<dbReference type="SMART" id="SM00382">
    <property type="entry name" value="AAA"/>
    <property type="match status" value="1"/>
</dbReference>
<dbReference type="SUPFAM" id="SSF52540">
    <property type="entry name" value="P-loop containing nucleoside triphosphate hydrolases"/>
    <property type="match status" value="2"/>
</dbReference>
<dbReference type="STRING" id="1076935.U4KZK6"/>
<dbReference type="PANTHER" id="PTHR47642">
    <property type="entry name" value="ATP-DEPENDENT DNA HELICASE"/>
    <property type="match status" value="1"/>
</dbReference>
<dbReference type="EC" id="5.6.2.3" evidence="1"/>
<dbReference type="GO" id="GO:0006310">
    <property type="term" value="P:DNA recombination"/>
    <property type="evidence" value="ECO:0007669"/>
    <property type="project" value="UniProtKB-KW"/>
</dbReference>
<comment type="catalytic activity">
    <reaction evidence="1">
        <text>ATP + H2O = ADP + phosphate + H(+)</text>
        <dbReference type="Rhea" id="RHEA:13065"/>
        <dbReference type="ChEBI" id="CHEBI:15377"/>
        <dbReference type="ChEBI" id="CHEBI:15378"/>
        <dbReference type="ChEBI" id="CHEBI:30616"/>
        <dbReference type="ChEBI" id="CHEBI:43474"/>
        <dbReference type="ChEBI" id="CHEBI:456216"/>
        <dbReference type="EC" id="5.6.2.3"/>
    </reaction>
</comment>
<proteinExistence type="inferred from homology"/>
<dbReference type="eggNOG" id="KOG0987">
    <property type="taxonomic scope" value="Eukaryota"/>
</dbReference>
<dbReference type="EMBL" id="HF935360">
    <property type="protein sequence ID" value="CCX07649.1"/>
    <property type="molecule type" value="Genomic_DNA"/>
</dbReference>
<dbReference type="OrthoDB" id="432234at2759"/>
<dbReference type="PANTHER" id="PTHR47642:SF7">
    <property type="entry name" value="ATP-DEPENDENT DNA HELICASE PIF1"/>
    <property type="match status" value="1"/>
</dbReference>
<accession>U4KZK6</accession>
<dbReference type="Gene3D" id="3.40.50.300">
    <property type="entry name" value="P-loop containing nucleotide triphosphate hydrolases"/>
    <property type="match status" value="1"/>
</dbReference>
<keyword evidence="1" id="KW-0378">Hydrolase</keyword>
<dbReference type="GO" id="GO:0043139">
    <property type="term" value="F:5'-3' DNA helicase activity"/>
    <property type="evidence" value="ECO:0007669"/>
    <property type="project" value="UniProtKB-EC"/>
</dbReference>
<keyword evidence="1" id="KW-0227">DNA damage</keyword>
<protein>
    <recommendedName>
        <fullName evidence="1">ATP-dependent DNA helicase</fullName>
        <ecNumber evidence="1">5.6.2.3</ecNumber>
    </recommendedName>
</protein>
<keyword evidence="1" id="KW-0067">ATP-binding</keyword>
<reference evidence="3 4" key="1">
    <citation type="journal article" date="2013" name="PLoS Genet.">
        <title>The genome and development-dependent transcriptomes of Pyronema confluens: a window into fungal evolution.</title>
        <authorList>
            <person name="Traeger S."/>
            <person name="Altegoer F."/>
            <person name="Freitag M."/>
            <person name="Gabaldon T."/>
            <person name="Kempken F."/>
            <person name="Kumar A."/>
            <person name="Marcet-Houben M."/>
            <person name="Poggeler S."/>
            <person name="Stajich J.E."/>
            <person name="Nowrousian M."/>
        </authorList>
    </citation>
    <scope>NUCLEOTIDE SEQUENCE [LARGE SCALE GENOMIC DNA]</scope>
    <source>
        <strain evidence="4">CBS 100304</strain>
        <tissue evidence="3">Vegetative mycelium</tissue>
    </source>
</reference>
<dbReference type="InterPro" id="IPR010285">
    <property type="entry name" value="DNA_helicase_pif1-like_DEAD"/>
</dbReference>
<dbReference type="GO" id="GO:0006281">
    <property type="term" value="P:DNA repair"/>
    <property type="evidence" value="ECO:0007669"/>
    <property type="project" value="UniProtKB-KW"/>
</dbReference>
<evidence type="ECO:0000313" key="3">
    <source>
        <dbReference type="EMBL" id="CCX07649.1"/>
    </source>
</evidence>
<dbReference type="Proteomes" id="UP000018144">
    <property type="component" value="Unassembled WGS sequence"/>
</dbReference>
<dbReference type="InterPro" id="IPR027417">
    <property type="entry name" value="P-loop_NTPase"/>
</dbReference>
<name>U4KZK6_PYROM</name>
<keyword evidence="1" id="KW-0234">DNA repair</keyword>
<gene>
    <name evidence="3" type="ORF">PCON_07238</name>
</gene>
<evidence type="ECO:0000259" key="2">
    <source>
        <dbReference type="SMART" id="SM00382"/>
    </source>
</evidence>
<dbReference type="GO" id="GO:0000723">
    <property type="term" value="P:telomere maintenance"/>
    <property type="evidence" value="ECO:0007669"/>
    <property type="project" value="InterPro"/>
</dbReference>
<dbReference type="InterPro" id="IPR003593">
    <property type="entry name" value="AAA+_ATPase"/>
</dbReference>
<dbReference type="InterPro" id="IPR051055">
    <property type="entry name" value="PIF1_helicase"/>
</dbReference>
<evidence type="ECO:0000313" key="4">
    <source>
        <dbReference type="Proteomes" id="UP000018144"/>
    </source>
</evidence>
<dbReference type="AlphaFoldDB" id="U4KZK6"/>
<dbReference type="GO" id="GO:0016887">
    <property type="term" value="F:ATP hydrolysis activity"/>
    <property type="evidence" value="ECO:0007669"/>
    <property type="project" value="RHEA"/>
</dbReference>
<comment type="cofactor">
    <cofactor evidence="1">
        <name>Mg(2+)</name>
        <dbReference type="ChEBI" id="CHEBI:18420"/>
    </cofactor>
</comment>
<evidence type="ECO:0000256" key="1">
    <source>
        <dbReference type="RuleBase" id="RU363044"/>
    </source>
</evidence>
<organism evidence="3 4">
    <name type="scientific">Pyronema omphalodes (strain CBS 100304)</name>
    <name type="common">Pyronema confluens</name>
    <dbReference type="NCBI Taxonomy" id="1076935"/>
    <lineage>
        <taxon>Eukaryota</taxon>
        <taxon>Fungi</taxon>
        <taxon>Dikarya</taxon>
        <taxon>Ascomycota</taxon>
        <taxon>Pezizomycotina</taxon>
        <taxon>Pezizomycetes</taxon>
        <taxon>Pezizales</taxon>
        <taxon>Pyronemataceae</taxon>
        <taxon>Pyronema</taxon>
    </lineage>
</organism>
<keyword evidence="1" id="KW-0233">DNA recombination</keyword>
<keyword evidence="1 3" id="KW-0347">Helicase</keyword>
<dbReference type="Pfam" id="PF05970">
    <property type="entry name" value="PIF1"/>
    <property type="match status" value="1"/>
</dbReference>
<keyword evidence="4" id="KW-1185">Reference proteome</keyword>
<dbReference type="OMA" id="CEIEYND"/>
<feature type="domain" description="AAA+ ATPase" evidence="2">
    <location>
        <begin position="108"/>
        <end position="245"/>
    </location>
</feature>
<keyword evidence="1" id="KW-0547">Nucleotide-binding</keyword>
<dbReference type="GO" id="GO:0005524">
    <property type="term" value="F:ATP binding"/>
    <property type="evidence" value="ECO:0007669"/>
    <property type="project" value="UniProtKB-KW"/>
</dbReference>
<comment type="similarity">
    <text evidence="1">Belongs to the helicase family.</text>
</comment>
<sequence>MHRLIRLPKMLARSAPGLQRVTCRRNIGFNTAWGPGVPWQIYSKRRIQSTEFESALRIGSVRRFLMPSRKPGDIPSNRARLHTETEVPEAPKFDLDADQKLALEHIKQGRNVFITGAAGSGKSEVIKRAVEYLKSANKVYAVTAPTAFAAKQLQGQTIHRWFGHGKADQGINRILRDCGFRQRFDKESSPMRRIKTIVDGDVLIIDEVSMLHPNLFKIINTCLKFGRSNDLFFGGMQVIVCGDFFQLPPVNNFNATKNCIQCGFQIPDANLTGHKYLETPPKYQSHEAIGLLPERWGRCPNHKCEALFNDSIKYVFQTKEWKEAAFVNVYLKEVHRQTDLDWIEVLNQIRLGNRDEQVIDYLQNLSRKLPENGGITPTRIHTHRKGVDEENQREYDKLGGCEYLFDAYDDAVRSLVL</sequence>